<evidence type="ECO:0000256" key="5">
    <source>
        <dbReference type="ARBA" id="ARBA00022676"/>
    </source>
</evidence>
<proteinExistence type="inferred from homology"/>
<keyword evidence="13" id="KW-0961">Cell wall biogenesis/degradation</keyword>
<dbReference type="PANTHER" id="PTHR30474">
    <property type="entry name" value="CELL CYCLE PROTEIN"/>
    <property type="match status" value="1"/>
</dbReference>
<dbReference type="Pfam" id="PF01098">
    <property type="entry name" value="FTSW_RODA_SPOVE"/>
    <property type="match status" value="1"/>
</dbReference>
<keyword evidence="9" id="KW-0573">Peptidoglycan synthesis</keyword>
<sequence>METSTAQPQATLDYGLIGLLFGVMFVGLVMLFSASVSYAEMKFGNEFFYLIRQSIAIVVGLIAAYVVYQVPLSLWIRKRGYLLLFSLVLLALVLVVGNEVNGSKRWLPLGIFNFQPSELMKFTAIVFMAAFLTIHKNEVDQSIGATMRLSLPFGIMAGLLYMEPDFGSIFVVAMILAGMLLISGAPLKIFVIVLLPLAGVLATFLVQDHYRIERLTNFFEPWQDPFGVGYQLIQALIAQGSGGWTGVGLGESVQKMLYLPDAHTDFIISIFAEEFGFIGILLLLTTYMAIIYKLFRIADQAKRANYQFGALFVYGVSFWMVLQIFINVGSNFGLMPTKGLTLPLFSYGGSSMILFLMAFAVVLKIEHVSRFYPNPKNSDDYDSEHDFEMEIEAQEKPEKSTPKKTRKVVSKTDKTNSRRKNTRATKTVSSNQQNNAWRQAKKPSRLGRFGVKFGKKK</sequence>
<keyword evidence="4" id="KW-0132">Cell division</keyword>
<comment type="subcellular location">
    <subcellularLocation>
        <location evidence="1">Cell membrane</location>
        <topology evidence="1">Multi-pass membrane protein</topology>
    </subcellularLocation>
</comment>
<evidence type="ECO:0000256" key="2">
    <source>
        <dbReference type="ARBA" id="ARBA00004752"/>
    </source>
</evidence>
<comment type="pathway">
    <text evidence="2">Cell wall biogenesis; peptidoglycan biosynthesis.</text>
</comment>
<feature type="transmembrane region" description="Helical" evidence="22">
    <location>
        <begin position="345"/>
        <end position="363"/>
    </location>
</feature>
<evidence type="ECO:0000256" key="1">
    <source>
        <dbReference type="ARBA" id="ARBA00004651"/>
    </source>
</evidence>
<dbReference type="PANTHER" id="PTHR30474:SF2">
    <property type="entry name" value="PEPTIDOGLYCAN GLYCOSYLTRANSFERASE FTSW-RELATED"/>
    <property type="match status" value="1"/>
</dbReference>
<feature type="transmembrane region" description="Helical" evidence="22">
    <location>
        <begin position="47"/>
        <end position="68"/>
    </location>
</feature>
<dbReference type="EC" id="2.4.99.28" evidence="19"/>
<name>A0ABS3Q5T8_9GAMM</name>
<feature type="transmembrane region" description="Helical" evidence="22">
    <location>
        <begin position="80"/>
        <end position="98"/>
    </location>
</feature>
<evidence type="ECO:0000313" key="23">
    <source>
        <dbReference type="EMBL" id="MBO1927220.1"/>
    </source>
</evidence>
<keyword evidence="5" id="KW-0328">Glycosyltransferase</keyword>
<evidence type="ECO:0000256" key="6">
    <source>
        <dbReference type="ARBA" id="ARBA00022679"/>
    </source>
</evidence>
<evidence type="ECO:0000256" key="12">
    <source>
        <dbReference type="ARBA" id="ARBA00023306"/>
    </source>
</evidence>
<comment type="similarity">
    <text evidence="16">Belongs to the SEDS family. FtsW subfamily.</text>
</comment>
<evidence type="ECO:0000256" key="22">
    <source>
        <dbReference type="SAM" id="Phobius"/>
    </source>
</evidence>
<evidence type="ECO:0000256" key="3">
    <source>
        <dbReference type="ARBA" id="ARBA00022475"/>
    </source>
</evidence>
<evidence type="ECO:0000256" key="19">
    <source>
        <dbReference type="ARBA" id="ARBA00044770"/>
    </source>
</evidence>
<feature type="transmembrane region" description="Helical" evidence="22">
    <location>
        <begin position="266"/>
        <end position="292"/>
    </location>
</feature>
<evidence type="ECO:0000313" key="24">
    <source>
        <dbReference type="Proteomes" id="UP000664835"/>
    </source>
</evidence>
<evidence type="ECO:0000256" key="14">
    <source>
        <dbReference type="ARBA" id="ARBA00032370"/>
    </source>
</evidence>
<dbReference type="Proteomes" id="UP000664835">
    <property type="component" value="Unassembled WGS sequence"/>
</dbReference>
<gene>
    <name evidence="23" type="primary">ftsW</name>
    <name evidence="23" type="ORF">J3998_06485</name>
</gene>
<evidence type="ECO:0000256" key="4">
    <source>
        <dbReference type="ARBA" id="ARBA00022618"/>
    </source>
</evidence>
<keyword evidence="3" id="KW-1003">Cell membrane</keyword>
<keyword evidence="8" id="KW-0133">Cell shape</keyword>
<feature type="compositionally biased region" description="Polar residues" evidence="21">
    <location>
        <begin position="424"/>
        <end position="437"/>
    </location>
</feature>
<keyword evidence="6" id="KW-0808">Transferase</keyword>
<dbReference type="EMBL" id="JAGETV010000008">
    <property type="protein sequence ID" value="MBO1927220.1"/>
    <property type="molecule type" value="Genomic_DNA"/>
</dbReference>
<keyword evidence="10 22" id="KW-1133">Transmembrane helix</keyword>
<dbReference type="InterPro" id="IPR018365">
    <property type="entry name" value="Cell_cycle_FtsW-rel_CS"/>
</dbReference>
<feature type="compositionally biased region" description="Basic and acidic residues" evidence="21">
    <location>
        <begin position="392"/>
        <end position="401"/>
    </location>
</feature>
<evidence type="ECO:0000256" key="7">
    <source>
        <dbReference type="ARBA" id="ARBA00022692"/>
    </source>
</evidence>
<organism evidence="23 24">
    <name type="scientific">Thiomicrorhabdus marina</name>
    <dbReference type="NCBI Taxonomy" id="2818442"/>
    <lineage>
        <taxon>Bacteria</taxon>
        <taxon>Pseudomonadati</taxon>
        <taxon>Pseudomonadota</taxon>
        <taxon>Gammaproteobacteria</taxon>
        <taxon>Thiotrichales</taxon>
        <taxon>Piscirickettsiaceae</taxon>
        <taxon>Thiomicrorhabdus</taxon>
    </lineage>
</organism>
<comment type="catalytic activity">
    <reaction evidence="20">
        <text>[GlcNAc-(1-&gt;4)-Mur2Ac(oyl-L-Ala-gamma-D-Glu-L-Lys-D-Ala-D-Ala)](n)-di-trans,octa-cis-undecaprenyl diphosphate + beta-D-GlcNAc-(1-&gt;4)-Mur2Ac(oyl-L-Ala-gamma-D-Glu-L-Lys-D-Ala-D-Ala)-di-trans,octa-cis-undecaprenyl diphosphate = [GlcNAc-(1-&gt;4)-Mur2Ac(oyl-L-Ala-gamma-D-Glu-L-Lys-D-Ala-D-Ala)](n+1)-di-trans,octa-cis-undecaprenyl diphosphate + di-trans,octa-cis-undecaprenyl diphosphate + H(+)</text>
        <dbReference type="Rhea" id="RHEA:23708"/>
        <dbReference type="Rhea" id="RHEA-COMP:9602"/>
        <dbReference type="Rhea" id="RHEA-COMP:9603"/>
        <dbReference type="ChEBI" id="CHEBI:15378"/>
        <dbReference type="ChEBI" id="CHEBI:58405"/>
        <dbReference type="ChEBI" id="CHEBI:60033"/>
        <dbReference type="ChEBI" id="CHEBI:78435"/>
        <dbReference type="EC" id="2.4.99.28"/>
    </reaction>
</comment>
<evidence type="ECO:0000256" key="16">
    <source>
        <dbReference type="ARBA" id="ARBA00038053"/>
    </source>
</evidence>
<feature type="transmembrane region" description="Helical" evidence="22">
    <location>
        <begin position="189"/>
        <end position="206"/>
    </location>
</feature>
<keyword evidence="12" id="KW-0131">Cell cycle</keyword>
<evidence type="ECO:0000256" key="11">
    <source>
        <dbReference type="ARBA" id="ARBA00023136"/>
    </source>
</evidence>
<feature type="region of interest" description="Disordered" evidence="21">
    <location>
        <begin position="392"/>
        <end position="457"/>
    </location>
</feature>
<dbReference type="InterPro" id="IPR013437">
    <property type="entry name" value="FtsW"/>
</dbReference>
<evidence type="ECO:0000256" key="13">
    <source>
        <dbReference type="ARBA" id="ARBA00023316"/>
    </source>
</evidence>
<protein>
    <recommendedName>
        <fullName evidence="17">Probable peptidoglycan glycosyltransferase FtsW</fullName>
        <ecNumber evidence="19">2.4.99.28</ecNumber>
    </recommendedName>
    <alternativeName>
        <fullName evidence="18">Cell division protein FtsW</fullName>
    </alternativeName>
    <alternativeName>
        <fullName evidence="15">Cell wall polymerase</fullName>
    </alternativeName>
    <alternativeName>
        <fullName evidence="14">Peptidoglycan polymerase</fullName>
    </alternativeName>
</protein>
<feature type="transmembrane region" description="Helical" evidence="22">
    <location>
        <begin position="166"/>
        <end position="182"/>
    </location>
</feature>
<evidence type="ECO:0000256" key="15">
    <source>
        <dbReference type="ARBA" id="ARBA00033270"/>
    </source>
</evidence>
<evidence type="ECO:0000256" key="8">
    <source>
        <dbReference type="ARBA" id="ARBA00022960"/>
    </source>
</evidence>
<feature type="transmembrane region" description="Helical" evidence="22">
    <location>
        <begin position="118"/>
        <end position="135"/>
    </location>
</feature>
<dbReference type="NCBIfam" id="TIGR02614">
    <property type="entry name" value="ftsW"/>
    <property type="match status" value="1"/>
</dbReference>
<evidence type="ECO:0000256" key="10">
    <source>
        <dbReference type="ARBA" id="ARBA00022989"/>
    </source>
</evidence>
<accession>A0ABS3Q5T8</accession>
<reference evidence="23 24" key="1">
    <citation type="submission" date="2021-03" db="EMBL/GenBank/DDBJ databases">
        <title>Thiomicrorhabdus sp.nov.,novel sulfur-oxidizing bacteria isolated from coastal sediment.</title>
        <authorList>
            <person name="Liu X."/>
        </authorList>
    </citation>
    <scope>NUCLEOTIDE SEQUENCE [LARGE SCALE GENOMIC DNA]</scope>
    <source>
        <strain evidence="23 24">6S2-11</strain>
    </source>
</reference>
<feature type="transmembrane region" description="Helical" evidence="22">
    <location>
        <begin position="12"/>
        <end position="35"/>
    </location>
</feature>
<evidence type="ECO:0000256" key="21">
    <source>
        <dbReference type="SAM" id="MobiDB-lite"/>
    </source>
</evidence>
<dbReference type="PROSITE" id="PS00428">
    <property type="entry name" value="FTSW_RODA_SPOVE"/>
    <property type="match status" value="1"/>
</dbReference>
<keyword evidence="11 22" id="KW-0472">Membrane</keyword>
<comment type="caution">
    <text evidence="23">The sequence shown here is derived from an EMBL/GenBank/DDBJ whole genome shotgun (WGS) entry which is preliminary data.</text>
</comment>
<evidence type="ECO:0000256" key="18">
    <source>
        <dbReference type="ARBA" id="ARBA00041418"/>
    </source>
</evidence>
<feature type="transmembrane region" description="Helical" evidence="22">
    <location>
        <begin position="304"/>
        <end position="325"/>
    </location>
</feature>
<evidence type="ECO:0000256" key="17">
    <source>
        <dbReference type="ARBA" id="ARBA00041185"/>
    </source>
</evidence>
<evidence type="ECO:0000256" key="20">
    <source>
        <dbReference type="ARBA" id="ARBA00049902"/>
    </source>
</evidence>
<dbReference type="InterPro" id="IPR001182">
    <property type="entry name" value="FtsW/RodA"/>
</dbReference>
<evidence type="ECO:0000256" key="9">
    <source>
        <dbReference type="ARBA" id="ARBA00022984"/>
    </source>
</evidence>
<keyword evidence="24" id="KW-1185">Reference proteome</keyword>
<keyword evidence="7 22" id="KW-0812">Transmembrane</keyword>